<evidence type="ECO:0000256" key="1">
    <source>
        <dbReference type="SAM" id="MobiDB-lite"/>
    </source>
</evidence>
<accession>A0A818PL28</accession>
<feature type="domain" description="Doublecortin" evidence="2">
    <location>
        <begin position="254"/>
        <end position="336"/>
    </location>
</feature>
<dbReference type="InterPro" id="IPR003533">
    <property type="entry name" value="Doublecortin_dom"/>
</dbReference>
<feature type="compositionally biased region" description="Polar residues" evidence="1">
    <location>
        <begin position="342"/>
        <end position="360"/>
    </location>
</feature>
<gene>
    <name evidence="3" type="ORF">KIK155_LOCUS22122</name>
</gene>
<dbReference type="EMBL" id="CAJNYV010003978">
    <property type="protein sequence ID" value="CAF3625180.1"/>
    <property type="molecule type" value="Genomic_DNA"/>
</dbReference>
<dbReference type="Proteomes" id="UP000663865">
    <property type="component" value="Unassembled WGS sequence"/>
</dbReference>
<feature type="compositionally biased region" description="Basic and acidic residues" evidence="1">
    <location>
        <begin position="634"/>
        <end position="646"/>
    </location>
</feature>
<dbReference type="Pfam" id="PF03607">
    <property type="entry name" value="DCX"/>
    <property type="match status" value="2"/>
</dbReference>
<dbReference type="PANTHER" id="PTHR23004:SF11">
    <property type="entry name" value="PROTEIN RPI-1"/>
    <property type="match status" value="1"/>
</dbReference>
<feature type="compositionally biased region" description="Low complexity" evidence="1">
    <location>
        <begin position="8"/>
        <end position="17"/>
    </location>
</feature>
<dbReference type="Gene3D" id="3.10.20.230">
    <property type="entry name" value="Doublecortin domain"/>
    <property type="match status" value="2"/>
</dbReference>
<dbReference type="InterPro" id="IPR036572">
    <property type="entry name" value="Doublecortin_dom_sf"/>
</dbReference>
<feature type="region of interest" description="Disordered" evidence="1">
    <location>
        <begin position="502"/>
        <end position="590"/>
    </location>
</feature>
<dbReference type="PANTHER" id="PTHR23004">
    <property type="entry name" value="DOUBLECORTIN DOMAIN CONTAINING 2"/>
    <property type="match status" value="1"/>
</dbReference>
<dbReference type="GO" id="GO:0035556">
    <property type="term" value="P:intracellular signal transduction"/>
    <property type="evidence" value="ECO:0007669"/>
    <property type="project" value="InterPro"/>
</dbReference>
<feature type="compositionally biased region" description="Low complexity" evidence="1">
    <location>
        <begin position="85"/>
        <end position="119"/>
    </location>
</feature>
<feature type="domain" description="Doublecortin" evidence="2">
    <location>
        <begin position="129"/>
        <end position="212"/>
    </location>
</feature>
<protein>
    <recommendedName>
        <fullName evidence="2">Doublecortin domain-containing protein</fullName>
    </recommendedName>
</protein>
<dbReference type="AlphaFoldDB" id="A0A818PL28"/>
<dbReference type="GO" id="GO:0005874">
    <property type="term" value="C:microtubule"/>
    <property type="evidence" value="ECO:0007669"/>
    <property type="project" value="TreeGrafter"/>
</dbReference>
<name>A0A818PL28_9BILA</name>
<evidence type="ECO:0000313" key="4">
    <source>
        <dbReference type="Proteomes" id="UP000663865"/>
    </source>
</evidence>
<dbReference type="SMART" id="SM00537">
    <property type="entry name" value="DCX"/>
    <property type="match status" value="2"/>
</dbReference>
<evidence type="ECO:0000259" key="2">
    <source>
        <dbReference type="PROSITE" id="PS50309"/>
    </source>
</evidence>
<feature type="compositionally biased region" description="Basic and acidic residues" evidence="1">
    <location>
        <begin position="446"/>
        <end position="458"/>
    </location>
</feature>
<feature type="compositionally biased region" description="Low complexity" evidence="1">
    <location>
        <begin position="399"/>
        <end position="415"/>
    </location>
</feature>
<feature type="region of interest" description="Disordered" evidence="1">
    <location>
        <begin position="606"/>
        <end position="646"/>
    </location>
</feature>
<reference evidence="3" key="1">
    <citation type="submission" date="2021-02" db="EMBL/GenBank/DDBJ databases">
        <authorList>
            <person name="Nowell W R."/>
        </authorList>
    </citation>
    <scope>NUCLEOTIDE SEQUENCE</scope>
</reference>
<dbReference type="GO" id="GO:0005815">
    <property type="term" value="C:microtubule organizing center"/>
    <property type="evidence" value="ECO:0007669"/>
    <property type="project" value="TreeGrafter"/>
</dbReference>
<proteinExistence type="predicted"/>
<sequence length="646" mass="74488">MMAEYDQQHGQHGYQKHGQNDYQSPSHSGYQPPINNGYQPPINNGYQPSSHSGYQPPINNGYQPPSHSGYQPPVNNGYQPPSNSGYQQRDQRGYQQYDQRGYQQQDQQAYDPRDQQQSQARSTILERGRAIRLMRNGDSFFTGRNFVINQKKYPMLDVFLDDASRTLRANFGAVRCIYTPKHGTQLQDISDFEDHRTYVAAGGEKFKKLHYLDIAEGKRVSSKGQSSPKVHLLPPVRRVDVEGRALKLSRSENLIIYVYRNGDPLTLPAKVLLVKSTLQSWESVLDEITKKVSLSNTAVLKLYAMNGELVTSARQIEYNAMYVAAGKERFKRIEYPDLQLISPNASPKASRKSSSYQTPDVPSRTRLPPLQRKTVHPDAHHSAHQSASVMQQRYAKSDGANTYTNTNTANSYGSTENPSQRRPAREDYDFFNNKPQPQPQQHRRGPTKETDLDRDDGGIYKGRLNHRERVHEVDETRDTKIDFPVDYREAETVEEESLYGNARKNPDHRHLQPHNQPFVDARQHPIKSQTKSYDDDDDYQHPYATSRSNGYENDYSHRPETPIDDDQTEQQLPHSSYRKPLISSSTQNQPATHIQYYVRRYFTCKQTQHDDQQQQQQVQDMESNIDEDNQSTKVSEHNYDDNHYKT</sequence>
<feature type="compositionally biased region" description="Basic and acidic residues" evidence="1">
    <location>
        <begin position="465"/>
        <end position="475"/>
    </location>
</feature>
<comment type="caution">
    <text evidence="3">The sequence shown here is derived from an EMBL/GenBank/DDBJ whole genome shotgun (WGS) entry which is preliminary data.</text>
</comment>
<evidence type="ECO:0000313" key="3">
    <source>
        <dbReference type="EMBL" id="CAF3625180.1"/>
    </source>
</evidence>
<dbReference type="SUPFAM" id="SSF89837">
    <property type="entry name" value="Doublecortin (DC)"/>
    <property type="match status" value="2"/>
</dbReference>
<feature type="region of interest" description="Disordered" evidence="1">
    <location>
        <begin position="342"/>
        <end position="475"/>
    </location>
</feature>
<dbReference type="PROSITE" id="PS50309">
    <property type="entry name" value="DC"/>
    <property type="match status" value="2"/>
</dbReference>
<feature type="compositionally biased region" description="Polar residues" evidence="1">
    <location>
        <begin position="20"/>
        <end position="84"/>
    </location>
</feature>
<feature type="region of interest" description="Disordered" evidence="1">
    <location>
        <begin position="1"/>
        <end position="122"/>
    </location>
</feature>
<organism evidence="3 4">
    <name type="scientific">Rotaria socialis</name>
    <dbReference type="NCBI Taxonomy" id="392032"/>
    <lineage>
        <taxon>Eukaryota</taxon>
        <taxon>Metazoa</taxon>
        <taxon>Spiralia</taxon>
        <taxon>Gnathifera</taxon>
        <taxon>Rotifera</taxon>
        <taxon>Eurotatoria</taxon>
        <taxon>Bdelloidea</taxon>
        <taxon>Philodinida</taxon>
        <taxon>Philodinidae</taxon>
        <taxon>Rotaria</taxon>
    </lineage>
</organism>